<dbReference type="Proteomes" id="UP000499080">
    <property type="component" value="Unassembled WGS sequence"/>
</dbReference>
<organism evidence="1 2">
    <name type="scientific">Araneus ventricosus</name>
    <name type="common">Orbweaver spider</name>
    <name type="synonym">Epeira ventricosa</name>
    <dbReference type="NCBI Taxonomy" id="182803"/>
    <lineage>
        <taxon>Eukaryota</taxon>
        <taxon>Metazoa</taxon>
        <taxon>Ecdysozoa</taxon>
        <taxon>Arthropoda</taxon>
        <taxon>Chelicerata</taxon>
        <taxon>Arachnida</taxon>
        <taxon>Araneae</taxon>
        <taxon>Araneomorphae</taxon>
        <taxon>Entelegynae</taxon>
        <taxon>Araneoidea</taxon>
        <taxon>Araneidae</taxon>
        <taxon>Araneus</taxon>
    </lineage>
</organism>
<gene>
    <name evidence="1" type="ORF">AVEN_181259_1</name>
</gene>
<feature type="non-terminal residue" evidence="1">
    <location>
        <position position="1"/>
    </location>
</feature>
<keyword evidence="2" id="KW-1185">Reference proteome</keyword>
<dbReference type="AlphaFoldDB" id="A0A4Y2MRA3"/>
<protein>
    <submittedName>
        <fullName evidence="1">Uncharacterized protein</fullName>
    </submittedName>
</protein>
<comment type="caution">
    <text evidence="1">The sequence shown here is derived from an EMBL/GenBank/DDBJ whole genome shotgun (WGS) entry which is preliminary data.</text>
</comment>
<name>A0A4Y2MRA3_ARAVE</name>
<evidence type="ECO:0000313" key="2">
    <source>
        <dbReference type="Proteomes" id="UP000499080"/>
    </source>
</evidence>
<accession>A0A4Y2MRA3</accession>
<proteinExistence type="predicted"/>
<reference evidence="1 2" key="1">
    <citation type="journal article" date="2019" name="Sci. Rep.">
        <title>Orb-weaving spider Araneus ventricosus genome elucidates the spidroin gene catalogue.</title>
        <authorList>
            <person name="Kono N."/>
            <person name="Nakamura H."/>
            <person name="Ohtoshi R."/>
            <person name="Moran D.A.P."/>
            <person name="Shinohara A."/>
            <person name="Yoshida Y."/>
            <person name="Fujiwara M."/>
            <person name="Mori M."/>
            <person name="Tomita M."/>
            <person name="Arakawa K."/>
        </authorList>
    </citation>
    <scope>NUCLEOTIDE SEQUENCE [LARGE SCALE GENOMIC DNA]</scope>
</reference>
<sequence length="68" mass="7737">ADLDFRKEASDMGCEHQQMKFPAPWTFGKINDIIERATKNRSRILCQLFSVKSNVCSLLAFGLLFEGL</sequence>
<evidence type="ECO:0000313" key="1">
    <source>
        <dbReference type="EMBL" id="GBN29112.1"/>
    </source>
</evidence>
<dbReference type="EMBL" id="BGPR01007734">
    <property type="protein sequence ID" value="GBN29112.1"/>
    <property type="molecule type" value="Genomic_DNA"/>
</dbReference>